<dbReference type="PANTHER" id="PTHR12128:SF66">
    <property type="entry name" value="4-HYDROXY-2-OXOGLUTARATE ALDOLASE, MITOCHONDRIAL"/>
    <property type="match status" value="1"/>
</dbReference>
<dbReference type="Gene3D" id="3.20.20.70">
    <property type="entry name" value="Aldolase class I"/>
    <property type="match status" value="1"/>
</dbReference>
<dbReference type="AlphaFoldDB" id="A0A7T8B9M4"/>
<dbReference type="EMBL" id="CP067089">
    <property type="protein sequence ID" value="QQO08105.1"/>
    <property type="molecule type" value="Genomic_DNA"/>
</dbReference>
<dbReference type="PIRSF" id="PIRSF001365">
    <property type="entry name" value="DHDPS"/>
    <property type="match status" value="1"/>
</dbReference>
<dbReference type="PANTHER" id="PTHR12128">
    <property type="entry name" value="DIHYDRODIPICOLINATE SYNTHASE"/>
    <property type="match status" value="1"/>
</dbReference>
<sequence length="294" mass="31249">MKQKLLRGIFAPLTTPFSETGDVRYDHLEYNMEKYAASGIQGYLVFGSNGENKSLLNSEKEKILASVIRNKAPGQIVMAGSIYESTMETIEFALLTAEAGADYITLLAPSYFKSEMKDSVLVKYFTDVASAVGIPCLLYRAPQFSGGIDLSPRLVRECAEHPNIAGIKDSSSGGIEKILHAVPESFSVLSGSANTFFPAMLNGAAGGVLSLADYLPGKAVELYDAIAGGSLGKASELNRKIIALNIEISGTYGVAGVKSAMDSAGFRGGVPRLPLLPIPPEGAEKIKKILNTYP</sequence>
<dbReference type="GO" id="GO:0008840">
    <property type="term" value="F:4-hydroxy-tetrahydrodipicolinate synthase activity"/>
    <property type="evidence" value="ECO:0007669"/>
    <property type="project" value="TreeGrafter"/>
</dbReference>
<organism evidence="6 7">
    <name type="scientific">Breznakiella homolactica</name>
    <dbReference type="NCBI Taxonomy" id="2798577"/>
    <lineage>
        <taxon>Bacteria</taxon>
        <taxon>Pseudomonadati</taxon>
        <taxon>Spirochaetota</taxon>
        <taxon>Spirochaetia</taxon>
        <taxon>Spirochaetales</taxon>
        <taxon>Breznakiellaceae</taxon>
        <taxon>Breznakiella</taxon>
    </lineage>
</organism>
<dbReference type="Proteomes" id="UP000595917">
    <property type="component" value="Chromosome"/>
</dbReference>
<reference evidence="6" key="1">
    <citation type="submission" date="2021-01" db="EMBL/GenBank/DDBJ databases">
        <title>Description of Breznakiella homolactica.</title>
        <authorList>
            <person name="Song Y."/>
            <person name="Brune A."/>
        </authorList>
    </citation>
    <scope>NUCLEOTIDE SEQUENCE</scope>
    <source>
        <strain evidence="6">RmG30</strain>
    </source>
</reference>
<evidence type="ECO:0000256" key="1">
    <source>
        <dbReference type="ARBA" id="ARBA00007592"/>
    </source>
</evidence>
<protein>
    <submittedName>
        <fullName evidence="6">Dihydrodipicolinate synthase family protein</fullName>
    </submittedName>
</protein>
<dbReference type="CDD" id="cd00408">
    <property type="entry name" value="DHDPS-like"/>
    <property type="match status" value="1"/>
</dbReference>
<dbReference type="SUPFAM" id="SSF51569">
    <property type="entry name" value="Aldolase"/>
    <property type="match status" value="1"/>
</dbReference>
<dbReference type="KEGG" id="bhc:JFL75_14300"/>
<name>A0A7T8B9M4_9SPIR</name>
<feature type="active site" description="Schiff-base intermediate with substrate" evidence="4">
    <location>
        <position position="168"/>
    </location>
</feature>
<accession>A0A7T8B9M4</accession>
<gene>
    <name evidence="6" type="ORF">JFL75_14300</name>
</gene>
<comment type="similarity">
    <text evidence="1 3">Belongs to the DapA family.</text>
</comment>
<feature type="active site" description="Proton donor/acceptor" evidence="4">
    <location>
        <position position="139"/>
    </location>
</feature>
<dbReference type="InterPro" id="IPR013785">
    <property type="entry name" value="Aldolase_TIM"/>
</dbReference>
<keyword evidence="2 3" id="KW-0456">Lyase</keyword>
<keyword evidence="7" id="KW-1185">Reference proteome</keyword>
<evidence type="ECO:0000313" key="6">
    <source>
        <dbReference type="EMBL" id="QQO08105.1"/>
    </source>
</evidence>
<evidence type="ECO:0000256" key="3">
    <source>
        <dbReference type="PIRNR" id="PIRNR001365"/>
    </source>
</evidence>
<feature type="binding site" evidence="5">
    <location>
        <position position="208"/>
    </location>
    <ligand>
        <name>pyruvate</name>
        <dbReference type="ChEBI" id="CHEBI:15361"/>
    </ligand>
</feature>
<proteinExistence type="inferred from homology"/>
<dbReference type="Pfam" id="PF00701">
    <property type="entry name" value="DHDPS"/>
    <property type="match status" value="1"/>
</dbReference>
<dbReference type="InterPro" id="IPR002220">
    <property type="entry name" value="DapA-like"/>
</dbReference>
<evidence type="ECO:0000313" key="7">
    <source>
        <dbReference type="Proteomes" id="UP000595917"/>
    </source>
</evidence>
<evidence type="ECO:0000256" key="4">
    <source>
        <dbReference type="PIRSR" id="PIRSR001365-1"/>
    </source>
</evidence>
<dbReference type="SMART" id="SM01130">
    <property type="entry name" value="DHDPS"/>
    <property type="match status" value="1"/>
</dbReference>
<evidence type="ECO:0000256" key="5">
    <source>
        <dbReference type="PIRSR" id="PIRSR001365-2"/>
    </source>
</evidence>
<evidence type="ECO:0000256" key="2">
    <source>
        <dbReference type="ARBA" id="ARBA00023239"/>
    </source>
</evidence>
<dbReference type="RefSeq" id="WP_215625411.1">
    <property type="nucleotide sequence ID" value="NZ_CP067089.2"/>
</dbReference>